<reference evidence="4" key="1">
    <citation type="submission" date="2014-11" db="EMBL/GenBank/DDBJ databases">
        <authorList>
            <person name="Geib S."/>
        </authorList>
    </citation>
    <scope>NUCLEOTIDE SEQUENCE</scope>
</reference>
<dbReference type="GO" id="GO:0051726">
    <property type="term" value="P:regulation of cell cycle"/>
    <property type="evidence" value="ECO:0007669"/>
    <property type="project" value="TreeGrafter"/>
</dbReference>
<reference evidence="4" key="2">
    <citation type="journal article" date="2015" name="Gigascience">
        <title>Reconstructing a comprehensive transcriptome assembly of a white-pupal translocated strain of the pest fruit fly Bactrocera cucurbitae.</title>
        <authorList>
            <person name="Sim S.B."/>
            <person name="Calla B."/>
            <person name="Hall B."/>
            <person name="DeRego T."/>
            <person name="Geib S.M."/>
        </authorList>
    </citation>
    <scope>NUCLEOTIDE SEQUENCE</scope>
</reference>
<evidence type="ECO:0000313" key="4">
    <source>
        <dbReference type="EMBL" id="JAD04572.1"/>
    </source>
</evidence>
<dbReference type="GO" id="GO:0032007">
    <property type="term" value="P:negative regulation of TOR signaling"/>
    <property type="evidence" value="ECO:0007669"/>
    <property type="project" value="TreeGrafter"/>
</dbReference>
<dbReference type="Pfam" id="PF04388">
    <property type="entry name" value="Hamartin"/>
    <property type="match status" value="1"/>
</dbReference>
<keyword evidence="3" id="KW-0812">Transmembrane</keyword>
<name>A0A0A1X0C3_ZEUCU</name>
<keyword evidence="3" id="KW-1133">Transmembrane helix</keyword>
<protein>
    <submittedName>
        <fullName evidence="4">Hamartin</fullName>
    </submittedName>
</protein>
<feature type="region of interest" description="Disordered" evidence="2">
    <location>
        <begin position="486"/>
        <end position="561"/>
    </location>
</feature>
<feature type="compositionally biased region" description="Low complexity" evidence="2">
    <location>
        <begin position="525"/>
        <end position="546"/>
    </location>
</feature>
<accession>A0A0A1X0C3</accession>
<feature type="transmembrane region" description="Helical" evidence="3">
    <location>
        <begin position="122"/>
        <end position="143"/>
    </location>
</feature>
<feature type="coiled-coil region" evidence="1">
    <location>
        <begin position="861"/>
        <end position="916"/>
    </location>
</feature>
<sequence length="1202" mass="136278">MNVEKVFSDLESNQPHECEESKRKLVELFTQNKETWPVHYMMEYYYKTGSQRIMEVLVKVQPPHDIFIFDRVSDWLKLQTHRLQALKLLFFVVRNNPTWLFKIEKHRLIKDIFKLLMTEKEIVPLMSALLCIITLLPIIPNLVPNLFGELFEVFGHLASWNLQNPKSLPGDKLVHLQLGLQILFNRLYGMYPCNFMAFLSDFIKKEKGAIFHHTIKPLLETVRMHPMLVTATMESEVNQINRFKEKEPHDVVEECARLSLPMFHQDLNSKQMIALLRGLLDANCEDRFTLEVKRSNDSSSVYNVDQIRSSKGPVWQHYYDVNRSSSGGAIWSPYSDITASGPMPLTPTPSYMLPLPSTNAAVSKITNQITGLSGSSPPEAAVEATPETTPMKDLKEFKQHLANPHAVRAIFASQPSSPLRKENQNQFNFSDLATDSSSVGTATTLIEQEVNTRVVTRVSTTYDRRLQQIVQDRSRSHSPFQTIESMMAKHQRPFRSPNEINSKSGTPDIDLHDMTGSNQLRASAVPTQTPTPTSTQTPTPSVTPTPIIFTQSGSSVPTPISTYPTLENITKICSDCNETDRSMCTEGGLQIPTSRSVQLLIANGIERRIRMLSDCYNDSSCLDIGLDDKCSGETEADVTEVRTVRRTRSCPAINLFLHQSPDEVEEDLSRNALKPDKSQHRLQKSGKMLDIPTKQEHTLDTVDRINTRNNISTQTIEFVPQKYEHSLFEMLLESVNLRNKCEPNKLGPQEILDLYVSRTIRSKDTSDKITGLDQEQFQLVCLQLQYERHRREMHAERNRRLMGRSRDKRSVEMERDRLREQVKSITAKNMELVRQIEKNTKQHNAREQLYVDELTQIKLKYQREIEQNECLRQANENLQARLNEELANRKADTYELEALRGHIFNLTSELQLAQQQVEVGVQCKQELARLESEFIVMSEVQIKCRDKLSEIDNFKARDEEFHMLQTNYNKELKDVRHMLEEKTSQLDSAKHKINELQAQLQSSDKVITDQKRLLKTVKDEYEEMFKALSKKYDVQKSIIMQMEEKIMMSVYKPQGGVFLTTCSPDTDKTDVASSMDRNSPLSTSLASSESLSASLRSTELRNLHQLVETPTTEVSAGGNGISASTVKGSANIIEGKRLPAPDLASSAMTASSTAAASAINIIASTSTAAAAAVSSTASAQAQNYESSSGKSSHIHPHVHLQQ</sequence>
<keyword evidence="1" id="KW-0175">Coiled coil</keyword>
<feature type="coiled-coil region" evidence="1">
    <location>
        <begin position="772"/>
        <end position="835"/>
    </location>
</feature>
<dbReference type="GO" id="GO:0033596">
    <property type="term" value="C:TSC1-TSC2 complex"/>
    <property type="evidence" value="ECO:0007669"/>
    <property type="project" value="TreeGrafter"/>
</dbReference>
<dbReference type="GO" id="GO:0008285">
    <property type="term" value="P:negative regulation of cell population proliferation"/>
    <property type="evidence" value="ECO:0007669"/>
    <property type="project" value="TreeGrafter"/>
</dbReference>
<evidence type="ECO:0000256" key="1">
    <source>
        <dbReference type="SAM" id="Coils"/>
    </source>
</evidence>
<keyword evidence="3" id="KW-0472">Membrane</keyword>
<dbReference type="EMBL" id="GBXI01009720">
    <property type="protein sequence ID" value="JAD04572.1"/>
    <property type="molecule type" value="Transcribed_RNA"/>
</dbReference>
<proteinExistence type="predicted"/>
<feature type="region of interest" description="Disordered" evidence="2">
    <location>
        <begin position="1068"/>
        <end position="1088"/>
    </location>
</feature>
<evidence type="ECO:0000256" key="3">
    <source>
        <dbReference type="SAM" id="Phobius"/>
    </source>
</evidence>
<dbReference type="AlphaFoldDB" id="A0A0A1X0C3"/>
<feature type="compositionally biased region" description="Polar residues" evidence="2">
    <location>
        <begin position="1071"/>
        <end position="1080"/>
    </location>
</feature>
<feature type="coiled-coil region" evidence="1">
    <location>
        <begin position="972"/>
        <end position="1006"/>
    </location>
</feature>
<dbReference type="PANTHER" id="PTHR15154">
    <property type="entry name" value="HAMARTIN"/>
    <property type="match status" value="1"/>
</dbReference>
<gene>
    <name evidence="4" type="primary">Tsc1_0</name>
    <name evidence="4" type="ORF">g.34004</name>
</gene>
<dbReference type="InterPro" id="IPR007483">
    <property type="entry name" value="Hamartin"/>
</dbReference>
<dbReference type="PANTHER" id="PTHR15154:SF2">
    <property type="entry name" value="HAMARTIN"/>
    <property type="match status" value="1"/>
</dbReference>
<feature type="compositionally biased region" description="Polar residues" evidence="2">
    <location>
        <begin position="548"/>
        <end position="561"/>
    </location>
</feature>
<organism evidence="4">
    <name type="scientific">Zeugodacus cucurbitae</name>
    <name type="common">Melon fruit fly</name>
    <name type="synonym">Bactrocera cucurbitae</name>
    <dbReference type="NCBI Taxonomy" id="28588"/>
    <lineage>
        <taxon>Eukaryota</taxon>
        <taxon>Metazoa</taxon>
        <taxon>Ecdysozoa</taxon>
        <taxon>Arthropoda</taxon>
        <taxon>Hexapoda</taxon>
        <taxon>Insecta</taxon>
        <taxon>Pterygota</taxon>
        <taxon>Neoptera</taxon>
        <taxon>Endopterygota</taxon>
        <taxon>Diptera</taxon>
        <taxon>Brachycera</taxon>
        <taxon>Muscomorpha</taxon>
        <taxon>Tephritoidea</taxon>
        <taxon>Tephritidae</taxon>
        <taxon>Zeugodacus</taxon>
        <taxon>Zeugodacus</taxon>
    </lineage>
</organism>
<evidence type="ECO:0000256" key="2">
    <source>
        <dbReference type="SAM" id="MobiDB-lite"/>
    </source>
</evidence>